<protein>
    <recommendedName>
        <fullName evidence="2">Mce/MlaD domain-containing protein</fullName>
    </recommendedName>
</protein>
<evidence type="ECO:0000256" key="1">
    <source>
        <dbReference type="SAM" id="Phobius"/>
    </source>
</evidence>
<dbReference type="EMBL" id="MK814743">
    <property type="protein sequence ID" value="QCI09052.1"/>
    <property type="molecule type" value="Genomic_DNA"/>
</dbReference>
<evidence type="ECO:0000259" key="2">
    <source>
        <dbReference type="Pfam" id="PF02470"/>
    </source>
</evidence>
<name>A0A4D6X0X9_9FLOR</name>
<keyword evidence="3" id="KW-0934">Plastid</keyword>
<gene>
    <name evidence="3" type="primary">ycf22</name>
</gene>
<dbReference type="InterPro" id="IPR003399">
    <property type="entry name" value="Mce/MlaD"/>
</dbReference>
<dbReference type="PANTHER" id="PTHR34675:SF1">
    <property type="entry name" value="PROTEIN TRIGALACTOSYLDIACYLGLYCEROL 2, CHLOROPLASTIC"/>
    <property type="match status" value="1"/>
</dbReference>
<organism evidence="3">
    <name type="scientific">Inkyuleea mariana</name>
    <dbReference type="NCBI Taxonomy" id="123988"/>
    <lineage>
        <taxon>Eukaryota</taxon>
        <taxon>Rhodophyta</taxon>
        <taxon>Florideophyceae</taxon>
        <taxon>Rhodymeniophycidae</taxon>
        <taxon>Ceramiales</taxon>
        <taxon>Ceramiaceae</taxon>
        <taxon>Inkyuleea</taxon>
    </lineage>
</organism>
<reference evidence="3" key="1">
    <citation type="journal article" date="2019" name="Mol. Phylogenet. Evol.">
        <title>Morphological evolution and classification of the red algal order Ceramiales inferred using plastid phylogenomics.</title>
        <authorList>
            <person name="Diaz-Tapia P."/>
            <person name="Pasella M.M."/>
            <person name="Verbruggen H."/>
            <person name="Maggs C.A."/>
        </authorList>
    </citation>
    <scope>NUCLEOTIDE SEQUENCE</scope>
    <source>
        <strain evidence="3">PD1141</strain>
    </source>
</reference>
<dbReference type="Pfam" id="PF02470">
    <property type="entry name" value="MlaD"/>
    <property type="match status" value="1"/>
</dbReference>
<reference evidence="3" key="2">
    <citation type="submission" date="2019-04" db="EMBL/GenBank/DDBJ databases">
        <authorList>
            <person name="Pasella M."/>
        </authorList>
    </citation>
    <scope>NUCLEOTIDE SEQUENCE</scope>
    <source>
        <strain evidence="3">PD1141</strain>
    </source>
</reference>
<proteinExistence type="predicted"/>
<keyword evidence="1" id="KW-1133">Transmembrane helix</keyword>
<geneLocation type="plastid" evidence="3"/>
<dbReference type="AlphaFoldDB" id="A0A4D6X0X9"/>
<feature type="domain" description="Mce/MlaD" evidence="2">
    <location>
        <begin position="39"/>
        <end position="115"/>
    </location>
</feature>
<keyword evidence="1" id="KW-0812">Transmembrane</keyword>
<sequence length="217" mass="24854">MNKIKSNTTWENFKNIIALIAFILFTIIIWLLISIKKKQGYSLFIEFSNAYGIKAGTSVTMRGINIGYIKNIKINLHSVLVLVNIKSNKILIPKNSIIETNQTGLFNDTVIDIIPLEQIDEYEIKKIDIFNANCLASKLLCNGHYVKGARGLNYDDLVRAATRISQRFDDPRFFSLFYIFLQNSIEISDEMILITIDIANITSLLYYSLNNFLLKNI</sequence>
<dbReference type="InterPro" id="IPR039342">
    <property type="entry name" value="TGD2-like"/>
</dbReference>
<feature type="transmembrane region" description="Helical" evidence="1">
    <location>
        <begin position="16"/>
        <end position="35"/>
    </location>
</feature>
<keyword evidence="1" id="KW-0472">Membrane</keyword>
<accession>A0A4D6X0X9</accession>
<evidence type="ECO:0000313" key="3">
    <source>
        <dbReference type="EMBL" id="QCI09052.1"/>
    </source>
</evidence>
<dbReference type="PANTHER" id="PTHR34675">
    <property type="entry name" value="PROTEIN TRIGALACTOSYLDIACYLGLYCEROL 2, CHLOROPLASTIC"/>
    <property type="match status" value="1"/>
</dbReference>